<feature type="region of interest" description="Disordered" evidence="4">
    <location>
        <begin position="368"/>
        <end position="391"/>
    </location>
</feature>
<dbReference type="InterPro" id="IPR000504">
    <property type="entry name" value="RRM_dom"/>
</dbReference>
<feature type="transmembrane region" description="Helical" evidence="5">
    <location>
        <begin position="801"/>
        <end position="823"/>
    </location>
</feature>
<feature type="transmembrane region" description="Helical" evidence="5">
    <location>
        <begin position="623"/>
        <end position="642"/>
    </location>
</feature>
<keyword evidence="1" id="KW-0677">Repeat</keyword>
<keyword evidence="8" id="KW-1185">Reference proteome</keyword>
<keyword evidence="5" id="KW-0472">Membrane</keyword>
<dbReference type="Pfam" id="PF00076">
    <property type="entry name" value="RRM_1"/>
    <property type="match status" value="4"/>
</dbReference>
<dbReference type="OrthoDB" id="410044at2759"/>
<dbReference type="PANTHER" id="PTHR24012">
    <property type="entry name" value="RNA BINDING PROTEIN"/>
    <property type="match status" value="1"/>
</dbReference>
<evidence type="ECO:0000256" key="2">
    <source>
        <dbReference type="ARBA" id="ARBA00022884"/>
    </source>
</evidence>
<name>A0A1Q9CED6_SYMMI</name>
<dbReference type="Gene3D" id="3.30.70.330">
    <property type="match status" value="4"/>
</dbReference>
<dbReference type="SUPFAM" id="SSF54928">
    <property type="entry name" value="RNA-binding domain, RBD"/>
    <property type="match status" value="3"/>
</dbReference>
<comment type="caution">
    <text evidence="7">The sequence shown here is derived from an EMBL/GenBank/DDBJ whole genome shotgun (WGS) entry which is preliminary data.</text>
</comment>
<keyword evidence="5" id="KW-1133">Transmembrane helix</keyword>
<protein>
    <submittedName>
        <fullName evidence="7">CUGBP Elav-like family member 4</fullName>
    </submittedName>
</protein>
<proteinExistence type="predicted"/>
<feature type="transmembrane region" description="Helical" evidence="5">
    <location>
        <begin position="558"/>
        <end position="579"/>
    </location>
</feature>
<dbReference type="GO" id="GO:0003723">
    <property type="term" value="F:RNA binding"/>
    <property type="evidence" value="ECO:0007669"/>
    <property type="project" value="UniProtKB-UniRule"/>
</dbReference>
<dbReference type="InterPro" id="IPR035979">
    <property type="entry name" value="RBD_domain_sf"/>
</dbReference>
<feature type="region of interest" description="Disordered" evidence="4">
    <location>
        <begin position="398"/>
        <end position="417"/>
    </location>
</feature>
<accession>A0A1Q9CED6</accession>
<organism evidence="7 8">
    <name type="scientific">Symbiodinium microadriaticum</name>
    <name type="common">Dinoflagellate</name>
    <name type="synonym">Zooxanthella microadriatica</name>
    <dbReference type="NCBI Taxonomy" id="2951"/>
    <lineage>
        <taxon>Eukaryota</taxon>
        <taxon>Sar</taxon>
        <taxon>Alveolata</taxon>
        <taxon>Dinophyceae</taxon>
        <taxon>Suessiales</taxon>
        <taxon>Symbiodiniaceae</taxon>
        <taxon>Symbiodinium</taxon>
    </lineage>
</organism>
<evidence type="ECO:0000256" key="3">
    <source>
        <dbReference type="PROSITE-ProRule" id="PRU00176"/>
    </source>
</evidence>
<evidence type="ECO:0000256" key="1">
    <source>
        <dbReference type="ARBA" id="ARBA00022737"/>
    </source>
</evidence>
<dbReference type="EMBL" id="LSRX01001303">
    <property type="protein sequence ID" value="OLP81197.1"/>
    <property type="molecule type" value="Genomic_DNA"/>
</dbReference>
<dbReference type="Proteomes" id="UP000186817">
    <property type="component" value="Unassembled WGS sequence"/>
</dbReference>
<dbReference type="CDD" id="cd00590">
    <property type="entry name" value="RRM_SF"/>
    <property type="match status" value="3"/>
</dbReference>
<evidence type="ECO:0000259" key="6">
    <source>
        <dbReference type="PROSITE" id="PS50102"/>
    </source>
</evidence>
<sequence>MRVVSSFDVNADWGASSRYPDLASRDMASMEVFIGRIPPGIGVAEISDLLVPYGATNVRILDGKGCAFADFANADYGQRAIAELNGYQMPGGQQGGLNVKMATSKVRPGEMPSDWRPMPGAAQGAAAQAPMGASQVQPQVFVGRLPANCEQRDLEELFAPYGAHTIKLLEGKNCAFATFDTWAAAEKAIAELDKTPMKADGNPEGINVKLADVKGAPKGAQQEPKVFIGGLAPTITSDDICRVCQQFGTITHSKIFTKNDKSMPCAFVTFSSFTEAEVCINALSGKEELAAEGKTLVAKMADLAKSRSQVPPLMPQMPPQMQAFAPAPMPMRAVPPPTMRGTAGAQPYSQAYQSQGNFQQQGFQQQGFQQQGFQQQGFQQQGFQPPHQQFQAYPAAPSGLVKAKGGDDPVPTSMGGGQGEKVFVGGLPEAVNMEFVWGMMAPFGQVADVKILRKQGASPCAFVRFAQPEDADQAVEMLGSCRFTVKFADNKPGMQGQKRGFDEASQFHNEVSEHSRDMSKPYSTFQGAYARQSQSAGISPRMDPESMSSFGFGKRKRLNVVSILINVLTPWLVFCGVFASMSFSTHHESPVLAWLAVLAGLAFAGGAGVMARRTKMQDQDPTWYTFAALALGLATVSAAVLGDMNYWYNMQPYYDIENINTYPSVNPAREKGQQLMDAGRVYFEDGTGLDTSKAMAFRNLDRYCVAPIVFGQEPLASYDFWAVGVNCCSGTTADFRCGEFDNPKARSGLRLMREDQRPFFRLAVQQAEAAYNIKANHPLFFYWMQDPVAEVLKYRSDGFKYALIAISTFFAFNILCAGSVFAFSKLSHEF</sequence>
<feature type="domain" description="RRM" evidence="6">
    <location>
        <begin position="224"/>
        <end position="303"/>
    </location>
</feature>
<dbReference type="SMART" id="SM00360">
    <property type="entry name" value="RRM"/>
    <property type="match status" value="4"/>
</dbReference>
<dbReference type="AlphaFoldDB" id="A0A1Q9CED6"/>
<dbReference type="PROSITE" id="PS50102">
    <property type="entry name" value="RRM"/>
    <property type="match status" value="4"/>
</dbReference>
<reference evidence="7 8" key="1">
    <citation type="submission" date="2016-02" db="EMBL/GenBank/DDBJ databases">
        <title>Genome analysis of coral dinoflagellate symbionts highlights evolutionary adaptations to a symbiotic lifestyle.</title>
        <authorList>
            <person name="Aranda M."/>
            <person name="Li Y."/>
            <person name="Liew Y.J."/>
            <person name="Baumgarten S."/>
            <person name="Simakov O."/>
            <person name="Wilson M."/>
            <person name="Piel J."/>
            <person name="Ashoor H."/>
            <person name="Bougouffa S."/>
            <person name="Bajic V.B."/>
            <person name="Ryu T."/>
            <person name="Ravasi T."/>
            <person name="Bayer T."/>
            <person name="Micklem G."/>
            <person name="Kim H."/>
            <person name="Bhak J."/>
            <person name="Lajeunesse T.C."/>
            <person name="Voolstra C.R."/>
        </authorList>
    </citation>
    <scope>NUCLEOTIDE SEQUENCE [LARGE SCALE GENOMIC DNA]</scope>
    <source>
        <strain evidence="7 8">CCMP2467</strain>
    </source>
</reference>
<evidence type="ECO:0000256" key="4">
    <source>
        <dbReference type="SAM" id="MobiDB-lite"/>
    </source>
</evidence>
<evidence type="ECO:0000313" key="8">
    <source>
        <dbReference type="Proteomes" id="UP000186817"/>
    </source>
</evidence>
<feature type="domain" description="RRM" evidence="6">
    <location>
        <begin position="30"/>
        <end position="104"/>
    </location>
</feature>
<feature type="domain" description="RRM" evidence="6">
    <location>
        <begin position="138"/>
        <end position="213"/>
    </location>
</feature>
<dbReference type="InterPro" id="IPR012677">
    <property type="entry name" value="Nucleotide-bd_a/b_plait_sf"/>
</dbReference>
<keyword evidence="2 3" id="KW-0694">RNA-binding</keyword>
<feature type="domain" description="RRM" evidence="6">
    <location>
        <begin position="420"/>
        <end position="490"/>
    </location>
</feature>
<gene>
    <name evidence="7" type="primary">CELF4</name>
    <name evidence="7" type="ORF">AK812_SmicGene38290</name>
</gene>
<feature type="transmembrane region" description="Helical" evidence="5">
    <location>
        <begin position="591"/>
        <end position="611"/>
    </location>
</feature>
<keyword evidence="5" id="KW-0812">Transmembrane</keyword>
<evidence type="ECO:0000313" key="7">
    <source>
        <dbReference type="EMBL" id="OLP81197.1"/>
    </source>
</evidence>
<evidence type="ECO:0000256" key="5">
    <source>
        <dbReference type="SAM" id="Phobius"/>
    </source>
</evidence>